<protein>
    <submittedName>
        <fullName evidence="2">Uncharacterized protein</fullName>
    </submittedName>
</protein>
<dbReference type="EMBL" id="FZPH01000020">
    <property type="protein sequence ID" value="SNT65124.1"/>
    <property type="molecule type" value="Genomic_DNA"/>
</dbReference>
<dbReference type="Proteomes" id="UP000198362">
    <property type="component" value="Unassembled WGS sequence"/>
</dbReference>
<evidence type="ECO:0000256" key="1">
    <source>
        <dbReference type="SAM" id="MobiDB-lite"/>
    </source>
</evidence>
<keyword evidence="3" id="KW-1185">Reference proteome</keyword>
<evidence type="ECO:0000313" key="3">
    <source>
        <dbReference type="Proteomes" id="UP000198362"/>
    </source>
</evidence>
<evidence type="ECO:0000313" key="2">
    <source>
        <dbReference type="EMBL" id="SNT65124.1"/>
    </source>
</evidence>
<dbReference type="AlphaFoldDB" id="A0A239PET5"/>
<proteinExistence type="predicted"/>
<sequence>MLRQRVSRPQWHTPRGIAAMPNTGLSDHLKLSEHSAYAGRWLT</sequence>
<organism evidence="2 3">
    <name type="scientific">Asanoa hainanensis</name>
    <dbReference type="NCBI Taxonomy" id="560556"/>
    <lineage>
        <taxon>Bacteria</taxon>
        <taxon>Bacillati</taxon>
        <taxon>Actinomycetota</taxon>
        <taxon>Actinomycetes</taxon>
        <taxon>Micromonosporales</taxon>
        <taxon>Micromonosporaceae</taxon>
        <taxon>Asanoa</taxon>
    </lineage>
</organism>
<name>A0A239PET5_9ACTN</name>
<feature type="region of interest" description="Disordered" evidence="1">
    <location>
        <begin position="1"/>
        <end position="23"/>
    </location>
</feature>
<gene>
    <name evidence="2" type="ORF">SAMN05421812_12059</name>
</gene>
<reference evidence="2 3" key="1">
    <citation type="submission" date="2017-06" db="EMBL/GenBank/DDBJ databases">
        <authorList>
            <person name="Kim H.J."/>
            <person name="Triplett B.A."/>
        </authorList>
    </citation>
    <scope>NUCLEOTIDE SEQUENCE [LARGE SCALE GENOMIC DNA]</scope>
    <source>
        <strain evidence="2 3">CGMCC 4.5593</strain>
    </source>
</reference>
<accession>A0A239PET5</accession>